<sequence length="178" mass="19841">MQDLHQAIGQTLTFADGNAVTLQHYGTDREGEYLRLEHAIVRPGAMNGPHSHPILQETFSIVEGNMRFLIDGKTIVAGPGESVRIEPEQVHQAWKEGAPLLRVMHEVRPPGLHWSMFKLLHKLEAEGKLNAKGIPSNPLWLGLLWKTMDGYIEGPPRWMQRIALGGLAKIAAAIGYRM</sequence>
<dbReference type="RefSeq" id="WP_110841183.1">
    <property type="nucleotide sequence ID" value="NZ_QJVJ01000007.1"/>
</dbReference>
<dbReference type="SUPFAM" id="SSF51182">
    <property type="entry name" value="RmlC-like cupins"/>
    <property type="match status" value="1"/>
</dbReference>
<dbReference type="EMBL" id="QJVJ01000007">
    <property type="protein sequence ID" value="PYI53411.1"/>
    <property type="molecule type" value="Genomic_DNA"/>
</dbReference>
<protein>
    <submittedName>
        <fullName evidence="2">Cupin domain-containing protein</fullName>
    </submittedName>
</protein>
<evidence type="ECO:0000313" key="2">
    <source>
        <dbReference type="EMBL" id="PYI53411.1"/>
    </source>
</evidence>
<keyword evidence="3" id="KW-1185">Reference proteome</keyword>
<feature type="domain" description="Cupin type-2" evidence="1">
    <location>
        <begin position="40"/>
        <end position="97"/>
    </location>
</feature>
<dbReference type="InterPro" id="IPR013096">
    <property type="entry name" value="Cupin_2"/>
</dbReference>
<dbReference type="Pfam" id="PF07883">
    <property type="entry name" value="Cupin_2"/>
    <property type="match status" value="1"/>
</dbReference>
<dbReference type="OrthoDB" id="4227163at2"/>
<organism evidence="2 3">
    <name type="scientific">Paenibacillus flagellatus</name>
    <dbReference type="NCBI Taxonomy" id="2211139"/>
    <lineage>
        <taxon>Bacteria</taxon>
        <taxon>Bacillati</taxon>
        <taxon>Bacillota</taxon>
        <taxon>Bacilli</taxon>
        <taxon>Bacillales</taxon>
        <taxon>Paenibacillaceae</taxon>
        <taxon>Paenibacillus</taxon>
    </lineage>
</organism>
<proteinExistence type="predicted"/>
<dbReference type="AlphaFoldDB" id="A0A2V5K2L8"/>
<dbReference type="Gene3D" id="2.60.120.10">
    <property type="entry name" value="Jelly Rolls"/>
    <property type="match status" value="1"/>
</dbReference>
<dbReference type="InterPro" id="IPR014710">
    <property type="entry name" value="RmlC-like_jellyroll"/>
</dbReference>
<name>A0A2V5K2L8_9BACL</name>
<accession>A0A2V5K2L8</accession>
<gene>
    <name evidence="2" type="ORF">DLM86_16670</name>
</gene>
<evidence type="ECO:0000259" key="1">
    <source>
        <dbReference type="Pfam" id="PF07883"/>
    </source>
</evidence>
<dbReference type="InterPro" id="IPR011051">
    <property type="entry name" value="RmlC_Cupin_sf"/>
</dbReference>
<comment type="caution">
    <text evidence="2">The sequence shown here is derived from an EMBL/GenBank/DDBJ whole genome shotgun (WGS) entry which is preliminary data.</text>
</comment>
<dbReference type="Proteomes" id="UP000247476">
    <property type="component" value="Unassembled WGS sequence"/>
</dbReference>
<reference evidence="2 3" key="1">
    <citation type="submission" date="2018-05" db="EMBL/GenBank/DDBJ databases">
        <title>Paenibacillus flagellatus sp. nov., isolated from selenium mineral soil.</title>
        <authorList>
            <person name="Dai X."/>
        </authorList>
    </citation>
    <scope>NUCLEOTIDE SEQUENCE [LARGE SCALE GENOMIC DNA]</scope>
    <source>
        <strain evidence="2 3">DXL2</strain>
    </source>
</reference>
<evidence type="ECO:0000313" key="3">
    <source>
        <dbReference type="Proteomes" id="UP000247476"/>
    </source>
</evidence>